<feature type="transmembrane region" description="Helical" evidence="2">
    <location>
        <begin position="76"/>
        <end position="96"/>
    </location>
</feature>
<dbReference type="SMART" id="SM00327">
    <property type="entry name" value="VWA"/>
    <property type="match status" value="1"/>
</dbReference>
<keyword evidence="2" id="KW-0812">Transmembrane</keyword>
<dbReference type="Proteomes" id="UP000032875">
    <property type="component" value="Unassembled WGS sequence"/>
</dbReference>
<dbReference type="InterPro" id="IPR002035">
    <property type="entry name" value="VWF_A"/>
</dbReference>
<dbReference type="EMBL" id="ADES01000009">
    <property type="protein sequence ID" value="EIK83033.1"/>
    <property type="molecule type" value="Genomic_DNA"/>
</dbReference>
<evidence type="ECO:0000313" key="4">
    <source>
        <dbReference type="EMBL" id="EIK83033.1"/>
    </source>
</evidence>
<dbReference type="AlphaFoldDB" id="I4M1E3"/>
<comment type="caution">
    <text evidence="4">The sequence shown here is derived from an EMBL/GenBank/DDBJ whole genome shotgun (WGS) entry which is preliminary data.</text>
</comment>
<feature type="transmembrane region" description="Helical" evidence="2">
    <location>
        <begin position="357"/>
        <end position="378"/>
    </location>
</feature>
<keyword evidence="2" id="KW-0472">Membrane</keyword>
<evidence type="ECO:0000313" key="5">
    <source>
        <dbReference type="Proteomes" id="UP000032875"/>
    </source>
</evidence>
<dbReference type="InterPro" id="IPR036465">
    <property type="entry name" value="vWFA_dom_sf"/>
</dbReference>
<sequence length="384" mass="41824">MISTLFSAAALNFSYGKIVADDTAKAGQLVLAPSYGWIVAIIAVLIVLVAMFFEIVPLRRKLALTNETLAMRLRRIAICAMLVICILSPSIMRATMQRAVNATNVIIAVDITGSMRAKDANYDNKANIERIDAARAIVKQITKSYANASFAAISFGASTSVDVPLTPDAKAVDNWITTLLTEPTSIATGTSLDAPIDQTLLTAKAIHDAHPDDTTVLYVLSDGEETTQRKRRTFSSLRAYITHAFVIGIGSSKGAKIPLKSTKLSIDDYASEQDAQGKSEGDSNLSSSIQWVKDPSTGKPGISKLDEKNLRNIADELSGKYIHSSLNHSLGSEAKPILSHQWRMNETAKPRLRPEPIIWPFAAIATVLLIWELVVWFITSRKLV</sequence>
<evidence type="ECO:0000256" key="2">
    <source>
        <dbReference type="SAM" id="Phobius"/>
    </source>
</evidence>
<keyword evidence="2" id="KW-1133">Transmembrane helix</keyword>
<dbReference type="RefSeq" id="WP_004127793.1">
    <property type="nucleotide sequence ID" value="NZ_ADES01000009.1"/>
</dbReference>
<feature type="region of interest" description="Disordered" evidence="1">
    <location>
        <begin position="271"/>
        <end position="304"/>
    </location>
</feature>
<gene>
    <name evidence="4" type="ORF">CGSMWGv1500E_02546</name>
</gene>
<evidence type="ECO:0000259" key="3">
    <source>
        <dbReference type="PROSITE" id="PS50234"/>
    </source>
</evidence>
<evidence type="ECO:0000256" key="1">
    <source>
        <dbReference type="SAM" id="MobiDB-lite"/>
    </source>
</evidence>
<reference evidence="4 5" key="1">
    <citation type="journal article" date="2012" name="J. Bacteriol.">
        <title>Comparative Genomic Analyses of 17 Clinical Isolates of Gardnerella vaginalis Provide Evidence of Multiple Genetically Isolated Clades Consistent with Subspeciation into Genovars.</title>
        <authorList>
            <person name="Ahmed A."/>
            <person name="Earl J."/>
            <person name="Retchless A."/>
            <person name="Hillier S."/>
            <person name="Rabe L."/>
            <person name="Cherpes T."/>
            <person name="Powell E."/>
            <person name="Janto B."/>
            <person name="Eutsey R."/>
            <person name="Hiller N.L."/>
            <person name="Boissy R."/>
            <person name="Dahlgreen M."/>
            <person name="Hall B."/>
            <person name="Costerton J."/>
            <person name="Post J.C."/>
            <person name="Hu F."/>
            <person name="Ehrlich G."/>
        </authorList>
    </citation>
    <scope>NUCLEOTIDE SEQUENCE [LARGE SCALE GENOMIC DNA]</scope>
    <source>
        <strain evidence="4 5">1500E</strain>
    </source>
</reference>
<organism evidence="4 5">
    <name type="scientific">Gardnerella vaginalis 1500E</name>
    <dbReference type="NCBI Taxonomy" id="698957"/>
    <lineage>
        <taxon>Bacteria</taxon>
        <taxon>Bacillati</taxon>
        <taxon>Actinomycetota</taxon>
        <taxon>Actinomycetes</taxon>
        <taxon>Bifidobacteriales</taxon>
        <taxon>Bifidobacteriaceae</taxon>
        <taxon>Gardnerella</taxon>
    </lineage>
</organism>
<protein>
    <submittedName>
        <fullName evidence="4">von Willebrand factor, type A</fullName>
    </submittedName>
</protein>
<dbReference type="Gene3D" id="3.40.50.410">
    <property type="entry name" value="von Willebrand factor, type A domain"/>
    <property type="match status" value="1"/>
</dbReference>
<dbReference type="SUPFAM" id="SSF53300">
    <property type="entry name" value="vWA-like"/>
    <property type="match status" value="1"/>
</dbReference>
<feature type="domain" description="VWFA" evidence="3">
    <location>
        <begin position="104"/>
        <end position="317"/>
    </location>
</feature>
<dbReference type="PANTHER" id="PTHR37947">
    <property type="entry name" value="BLL2462 PROTEIN"/>
    <property type="match status" value="1"/>
</dbReference>
<dbReference type="PROSITE" id="PS50234">
    <property type="entry name" value="VWFA"/>
    <property type="match status" value="1"/>
</dbReference>
<dbReference type="PATRIC" id="fig|698957.3.peg.497"/>
<name>I4M1E3_GARVA</name>
<accession>I4M1E3</accession>
<dbReference type="Pfam" id="PF13519">
    <property type="entry name" value="VWA_2"/>
    <property type="match status" value="1"/>
</dbReference>
<feature type="transmembrane region" description="Helical" evidence="2">
    <location>
        <begin position="35"/>
        <end position="56"/>
    </location>
</feature>
<dbReference type="CDD" id="cd00198">
    <property type="entry name" value="vWFA"/>
    <property type="match status" value="1"/>
</dbReference>
<dbReference type="PANTHER" id="PTHR37947:SF1">
    <property type="entry name" value="BLL2462 PROTEIN"/>
    <property type="match status" value="1"/>
</dbReference>
<proteinExistence type="predicted"/>